<protein>
    <recommendedName>
        <fullName evidence="4">Secreted protein</fullName>
    </recommendedName>
</protein>
<reference evidence="2 3" key="1">
    <citation type="journal article" date="2023" name="Sci. Data">
        <title>Genome assembly of the Korean intertidal mud-creeper Batillaria attramentaria.</title>
        <authorList>
            <person name="Patra A.K."/>
            <person name="Ho P.T."/>
            <person name="Jun S."/>
            <person name="Lee S.J."/>
            <person name="Kim Y."/>
            <person name="Won Y.J."/>
        </authorList>
    </citation>
    <scope>NUCLEOTIDE SEQUENCE [LARGE SCALE GENOMIC DNA]</scope>
    <source>
        <strain evidence="2">Wonlab-2016</strain>
    </source>
</reference>
<keyword evidence="1" id="KW-0812">Transmembrane</keyword>
<sequence>MWRRASVEHRLVAVWRPGLIIVAIPMVPRLAAIFCDTPTSRVYSIDTLTSPLPSACVGDKPTVHRYRAATEGTSIMRN</sequence>
<keyword evidence="1" id="KW-1133">Transmembrane helix</keyword>
<proteinExistence type="predicted"/>
<dbReference type="AlphaFoldDB" id="A0ABD0J3X2"/>
<dbReference type="Proteomes" id="UP001519460">
    <property type="component" value="Unassembled WGS sequence"/>
</dbReference>
<name>A0ABD0J3X2_9CAEN</name>
<evidence type="ECO:0000313" key="3">
    <source>
        <dbReference type="Proteomes" id="UP001519460"/>
    </source>
</evidence>
<evidence type="ECO:0000256" key="1">
    <source>
        <dbReference type="SAM" id="Phobius"/>
    </source>
</evidence>
<keyword evidence="3" id="KW-1185">Reference proteome</keyword>
<dbReference type="EMBL" id="JACVVK020000664">
    <property type="protein sequence ID" value="KAK7458641.1"/>
    <property type="molecule type" value="Genomic_DNA"/>
</dbReference>
<feature type="transmembrane region" description="Helical" evidence="1">
    <location>
        <begin position="12"/>
        <end position="34"/>
    </location>
</feature>
<accession>A0ABD0J3X2</accession>
<comment type="caution">
    <text evidence="2">The sequence shown here is derived from an EMBL/GenBank/DDBJ whole genome shotgun (WGS) entry which is preliminary data.</text>
</comment>
<evidence type="ECO:0000313" key="2">
    <source>
        <dbReference type="EMBL" id="KAK7458641.1"/>
    </source>
</evidence>
<gene>
    <name evidence="2" type="ORF">BaRGS_00039093</name>
</gene>
<keyword evidence="1" id="KW-0472">Membrane</keyword>
<organism evidence="2 3">
    <name type="scientific">Batillaria attramentaria</name>
    <dbReference type="NCBI Taxonomy" id="370345"/>
    <lineage>
        <taxon>Eukaryota</taxon>
        <taxon>Metazoa</taxon>
        <taxon>Spiralia</taxon>
        <taxon>Lophotrochozoa</taxon>
        <taxon>Mollusca</taxon>
        <taxon>Gastropoda</taxon>
        <taxon>Caenogastropoda</taxon>
        <taxon>Sorbeoconcha</taxon>
        <taxon>Cerithioidea</taxon>
        <taxon>Batillariidae</taxon>
        <taxon>Batillaria</taxon>
    </lineage>
</organism>
<evidence type="ECO:0008006" key="4">
    <source>
        <dbReference type="Google" id="ProtNLM"/>
    </source>
</evidence>